<accession>A0ABQ1FIB2</accession>
<dbReference type="Pfam" id="PF00501">
    <property type="entry name" value="AMP-binding"/>
    <property type="match status" value="1"/>
</dbReference>
<dbReference type="Proteomes" id="UP000615455">
    <property type="component" value="Unassembled WGS sequence"/>
</dbReference>
<organism evidence="3 4">
    <name type="scientific">Paenibacillus marchantiophytorum</name>
    <dbReference type="NCBI Taxonomy" id="1619310"/>
    <lineage>
        <taxon>Bacteria</taxon>
        <taxon>Bacillati</taxon>
        <taxon>Bacillota</taxon>
        <taxon>Bacilli</taxon>
        <taxon>Bacillales</taxon>
        <taxon>Paenibacillaceae</taxon>
        <taxon>Paenibacillus</taxon>
    </lineage>
</organism>
<dbReference type="EMBL" id="BMHE01000081">
    <property type="protein sequence ID" value="GGA15495.1"/>
    <property type="molecule type" value="Genomic_DNA"/>
</dbReference>
<gene>
    <name evidence="3" type="primary">aas</name>
    <name evidence="3" type="ORF">GCM10008018_70290</name>
</gene>
<dbReference type="InterPro" id="IPR002123">
    <property type="entry name" value="Plipid/glycerol_acylTrfase"/>
</dbReference>
<dbReference type="InterPro" id="IPR000873">
    <property type="entry name" value="AMP-dep_synth/lig_dom"/>
</dbReference>
<name>A0ABQ1FIB2_9BACL</name>
<keyword evidence="4" id="KW-1185">Reference proteome</keyword>
<dbReference type="PROSITE" id="PS00455">
    <property type="entry name" value="AMP_BINDING"/>
    <property type="match status" value="1"/>
</dbReference>
<dbReference type="Pfam" id="PF13193">
    <property type="entry name" value="AMP-binding_C"/>
    <property type="match status" value="1"/>
</dbReference>
<dbReference type="Gene3D" id="3.30.300.30">
    <property type="match status" value="1"/>
</dbReference>
<dbReference type="Pfam" id="PF01553">
    <property type="entry name" value="Acyltransferase"/>
    <property type="match status" value="1"/>
</dbReference>
<dbReference type="CDD" id="cd07989">
    <property type="entry name" value="LPLAT_AGPAT-like"/>
    <property type="match status" value="1"/>
</dbReference>
<evidence type="ECO:0000259" key="2">
    <source>
        <dbReference type="SMART" id="SM00563"/>
    </source>
</evidence>
<comment type="similarity">
    <text evidence="1">Belongs to the ATP-dependent AMP-binding enzyme family.</text>
</comment>
<evidence type="ECO:0000256" key="1">
    <source>
        <dbReference type="ARBA" id="ARBA00006432"/>
    </source>
</evidence>
<dbReference type="RefSeq" id="WP_189020639.1">
    <property type="nucleotide sequence ID" value="NZ_BMHE01000081.1"/>
</dbReference>
<protein>
    <submittedName>
        <fullName evidence="3">Bifunctional protein Aas</fullName>
    </submittedName>
</protein>
<dbReference type="Gene3D" id="3.40.50.12780">
    <property type="entry name" value="N-terminal domain of ligase-like"/>
    <property type="match status" value="1"/>
</dbReference>
<comment type="caution">
    <text evidence="3">The sequence shown here is derived from an EMBL/GenBank/DDBJ whole genome shotgun (WGS) entry which is preliminary data.</text>
</comment>
<dbReference type="InterPro" id="IPR025110">
    <property type="entry name" value="AMP-bd_C"/>
</dbReference>
<dbReference type="PANTHER" id="PTHR43201:SF8">
    <property type="entry name" value="ACYL-COA SYNTHETASE FAMILY MEMBER 3"/>
    <property type="match status" value="1"/>
</dbReference>
<sequence>MMKWLVVTLLKLLLPLLRPALMAGFRVKVKGLTHLIITEKTVLIPNHVSLLDAVLLAFILPSEVAFVVNTKIAQRFAWLLLFRAHIAVDPLNPYSVRTMLKTVQSGIPLVIFPEGRITTTGGMMKVYGGIGYIALRSQARMLPIAINGLEHSKLSYLRGKLKQIWFPAVSITFGEAFQVPVREELSRRIQKEQATETIRSHMQNHLLASRMKPELNLFNELLIAAKKHGSTTVIIEDIVGNATLTYRKLLLTTYTMAGRLKALLRAQKRVAVLLPNAAANVVTLFSLFRLGVTPAIMNYSAGKQAMLDACETASVKTIITSRAFIEKANLSDFIQSASEIFTIIYLEDVKQSIAFSHKWAGVLDYMRKAKGPVGAEWNEVVLFTSGSESKPKGVVLTHRNIYANIQQAKVVIAFNAADIVLGAMPMFHSFGLTAGTMLPILSGMKVVLYPNPLHYKVIPELVYDRNITILFGTSTFLSAYARTAHPYDFAHSLKYVVAGAEKLKDEVRQMWADKFGIRVLEGYGTTETAPVISLNTPMNNKKGTVGRLLPGMQYRLEKVEGIALGGNLLVKGPNVMKGYLIHGQGFVPCPEWYSCGDVVHLDERGYLTIQARVQSFAKIGGEKVSLPMVEELLAACLPAQSMCAAISVPEPRKGERIVLYHTSRDAQLQQIRESMKQQGHPAIYVPSELRYVERLPLLGSGKVDYVTIKRMAMQDEEQSKGSDL</sequence>
<dbReference type="PANTHER" id="PTHR43201">
    <property type="entry name" value="ACYL-COA SYNTHETASE"/>
    <property type="match status" value="1"/>
</dbReference>
<dbReference type="SUPFAM" id="SSF56801">
    <property type="entry name" value="Acetyl-CoA synthetase-like"/>
    <property type="match status" value="1"/>
</dbReference>
<dbReference type="SMART" id="SM00563">
    <property type="entry name" value="PlsC"/>
    <property type="match status" value="1"/>
</dbReference>
<feature type="domain" description="Phospholipid/glycerol acyltransferase" evidence="2">
    <location>
        <begin position="41"/>
        <end position="149"/>
    </location>
</feature>
<dbReference type="InterPro" id="IPR045851">
    <property type="entry name" value="AMP-bd_C_sf"/>
</dbReference>
<dbReference type="InterPro" id="IPR020845">
    <property type="entry name" value="AMP-binding_CS"/>
</dbReference>
<proteinExistence type="inferred from homology"/>
<dbReference type="SUPFAM" id="SSF69593">
    <property type="entry name" value="Glycerol-3-phosphate (1)-acyltransferase"/>
    <property type="match status" value="1"/>
</dbReference>
<reference evidence="4" key="1">
    <citation type="journal article" date="2019" name="Int. J. Syst. Evol. Microbiol.">
        <title>The Global Catalogue of Microorganisms (GCM) 10K type strain sequencing project: providing services to taxonomists for standard genome sequencing and annotation.</title>
        <authorList>
            <consortium name="The Broad Institute Genomics Platform"/>
            <consortium name="The Broad Institute Genome Sequencing Center for Infectious Disease"/>
            <person name="Wu L."/>
            <person name="Ma J."/>
        </authorList>
    </citation>
    <scope>NUCLEOTIDE SEQUENCE [LARGE SCALE GENOMIC DNA]</scope>
    <source>
        <strain evidence="4">CGMCC 1.15043</strain>
    </source>
</reference>
<evidence type="ECO:0000313" key="3">
    <source>
        <dbReference type="EMBL" id="GGA15495.1"/>
    </source>
</evidence>
<dbReference type="InterPro" id="IPR042099">
    <property type="entry name" value="ANL_N_sf"/>
</dbReference>
<evidence type="ECO:0000313" key="4">
    <source>
        <dbReference type="Proteomes" id="UP000615455"/>
    </source>
</evidence>